<dbReference type="RefSeq" id="WP_184438142.1">
    <property type="nucleotide sequence ID" value="NZ_JACIGI010000065.1"/>
</dbReference>
<organism evidence="1 2">
    <name type="scientific">Roseospira goensis</name>
    <dbReference type="NCBI Taxonomy" id="391922"/>
    <lineage>
        <taxon>Bacteria</taxon>
        <taxon>Pseudomonadati</taxon>
        <taxon>Pseudomonadota</taxon>
        <taxon>Alphaproteobacteria</taxon>
        <taxon>Rhodospirillales</taxon>
        <taxon>Rhodospirillaceae</taxon>
        <taxon>Roseospira</taxon>
    </lineage>
</organism>
<dbReference type="EMBL" id="JACIGI010000065">
    <property type="protein sequence ID" value="MBB4287923.1"/>
    <property type="molecule type" value="Genomic_DNA"/>
</dbReference>
<dbReference type="AlphaFoldDB" id="A0A7W6WMN3"/>
<comment type="caution">
    <text evidence="1">The sequence shown here is derived from an EMBL/GenBank/DDBJ whole genome shotgun (WGS) entry which is preliminary data.</text>
</comment>
<reference evidence="1 2" key="1">
    <citation type="submission" date="2020-08" db="EMBL/GenBank/DDBJ databases">
        <title>Genome sequencing of Purple Non-Sulfur Bacteria from various extreme environments.</title>
        <authorList>
            <person name="Mayer M."/>
        </authorList>
    </citation>
    <scope>NUCLEOTIDE SEQUENCE [LARGE SCALE GENOMIC DNA]</scope>
    <source>
        <strain evidence="1 2">JA135</strain>
    </source>
</reference>
<proteinExistence type="predicted"/>
<dbReference type="Proteomes" id="UP000555728">
    <property type="component" value="Unassembled WGS sequence"/>
</dbReference>
<evidence type="ECO:0000313" key="1">
    <source>
        <dbReference type="EMBL" id="MBB4287923.1"/>
    </source>
</evidence>
<evidence type="ECO:0000313" key="2">
    <source>
        <dbReference type="Proteomes" id="UP000555728"/>
    </source>
</evidence>
<keyword evidence="2" id="KW-1185">Reference proteome</keyword>
<sequence>MDLRRLDWILIKAQTMSLSPREQRFIADMIDRRERYGDAVPVSDKQEDWLESIAARAA</sequence>
<name>A0A7W6WMN3_9PROT</name>
<protein>
    <submittedName>
        <fullName evidence="1">Uncharacterized protein</fullName>
    </submittedName>
</protein>
<gene>
    <name evidence="1" type="ORF">GGD88_003690</name>
</gene>
<accession>A0A7W6WMN3</accession>